<dbReference type="PANTHER" id="PTHR12289">
    <property type="entry name" value="METAXIN RELATED"/>
    <property type="match status" value="1"/>
</dbReference>
<dbReference type="OrthoDB" id="5835136at2759"/>
<keyword evidence="3" id="KW-1000">Mitochondrion outer membrane</keyword>
<keyword evidence="5" id="KW-0496">Mitochondrion</keyword>
<keyword evidence="2" id="KW-0813">Transport</keyword>
<dbReference type="EMBL" id="VDMD01000012">
    <property type="protein sequence ID" value="TRM62656.1"/>
    <property type="molecule type" value="Genomic_DNA"/>
</dbReference>
<sequence length="288" mass="31806">MLTLHVWPGEWGLPSMDPCCLAAIMYLQLALPGKFTVAHCMNPDLSPTGQLPYLQDGDVEVAPLPAILDHVSGLRDINALAGLSPTERAQLVAWSAHAELNLGDLVSHVFFSVNTNWSKLTYPALANRLPIPQRYYMPGRIRELHQPRLTTTGLWNPSASATERKPLKEAIRPRPSQTASFARAFEREKALEKARSSFDVYARRLESSVLFFSSVTSLDLIVSAHVLLLVEPPFPDNVLRDLLVNSYPTLVDHARHVLSLALPLPPPDETPSSFTGQSLLPRLLLAGQ</sequence>
<dbReference type="InterPro" id="IPR050931">
    <property type="entry name" value="Mito_Protein_Transport_Metaxin"/>
</dbReference>
<evidence type="ECO:0000256" key="5">
    <source>
        <dbReference type="ARBA" id="ARBA00023128"/>
    </source>
</evidence>
<dbReference type="Pfam" id="PF10568">
    <property type="entry name" value="Tom37"/>
    <property type="match status" value="1"/>
</dbReference>
<evidence type="ECO:0000313" key="8">
    <source>
        <dbReference type="EMBL" id="TRM62656.1"/>
    </source>
</evidence>
<organism evidence="8 9">
    <name type="scientific">Schizophyllum amplum</name>
    <dbReference type="NCBI Taxonomy" id="97359"/>
    <lineage>
        <taxon>Eukaryota</taxon>
        <taxon>Fungi</taxon>
        <taxon>Dikarya</taxon>
        <taxon>Basidiomycota</taxon>
        <taxon>Agaricomycotina</taxon>
        <taxon>Agaricomycetes</taxon>
        <taxon>Agaricomycetidae</taxon>
        <taxon>Agaricales</taxon>
        <taxon>Schizophyllaceae</taxon>
        <taxon>Schizophyllum</taxon>
    </lineage>
</organism>
<evidence type="ECO:0000313" key="9">
    <source>
        <dbReference type="Proteomes" id="UP000320762"/>
    </source>
</evidence>
<proteinExistence type="predicted"/>
<dbReference type="CDD" id="cd03054">
    <property type="entry name" value="GST_N_Metaxin"/>
    <property type="match status" value="1"/>
</dbReference>
<keyword evidence="4" id="KW-0653">Protein transport</keyword>
<evidence type="ECO:0000256" key="2">
    <source>
        <dbReference type="ARBA" id="ARBA00022448"/>
    </source>
</evidence>
<reference evidence="8 9" key="1">
    <citation type="journal article" date="2019" name="New Phytol.">
        <title>Comparative genomics reveals unique wood-decay strategies and fruiting body development in the Schizophyllaceae.</title>
        <authorList>
            <person name="Almasi E."/>
            <person name="Sahu N."/>
            <person name="Krizsan K."/>
            <person name="Balint B."/>
            <person name="Kovacs G.M."/>
            <person name="Kiss B."/>
            <person name="Cseklye J."/>
            <person name="Drula E."/>
            <person name="Henrissat B."/>
            <person name="Nagy I."/>
            <person name="Chovatia M."/>
            <person name="Adam C."/>
            <person name="LaButti K."/>
            <person name="Lipzen A."/>
            <person name="Riley R."/>
            <person name="Grigoriev I.V."/>
            <person name="Nagy L.G."/>
        </authorList>
    </citation>
    <scope>NUCLEOTIDE SEQUENCE [LARGE SCALE GENOMIC DNA]</scope>
    <source>
        <strain evidence="8 9">NL-1724</strain>
    </source>
</reference>
<accession>A0A550CD91</accession>
<evidence type="ECO:0000259" key="7">
    <source>
        <dbReference type="Pfam" id="PF10568"/>
    </source>
</evidence>
<feature type="domain" description="Mitochondrial outer membrane transport complex Sam37/metaxin N-terminal" evidence="7">
    <location>
        <begin position="20"/>
        <end position="142"/>
    </location>
</feature>
<keyword evidence="9" id="KW-1185">Reference proteome</keyword>
<dbReference type="InterPro" id="IPR019564">
    <property type="entry name" value="Sam37/metaxin_N"/>
</dbReference>
<dbReference type="GO" id="GO:0007005">
    <property type="term" value="P:mitochondrion organization"/>
    <property type="evidence" value="ECO:0007669"/>
    <property type="project" value="TreeGrafter"/>
</dbReference>
<dbReference type="Proteomes" id="UP000320762">
    <property type="component" value="Unassembled WGS sequence"/>
</dbReference>
<dbReference type="GO" id="GO:0015031">
    <property type="term" value="P:protein transport"/>
    <property type="evidence" value="ECO:0007669"/>
    <property type="project" value="UniProtKB-KW"/>
</dbReference>
<dbReference type="AlphaFoldDB" id="A0A550CD91"/>
<evidence type="ECO:0000256" key="1">
    <source>
        <dbReference type="ARBA" id="ARBA00004294"/>
    </source>
</evidence>
<comment type="subcellular location">
    <subcellularLocation>
        <location evidence="1">Mitochondrion outer membrane</location>
    </subcellularLocation>
</comment>
<gene>
    <name evidence="8" type="ORF">BD626DRAFT_569801</name>
</gene>
<dbReference type="STRING" id="97359.A0A550CD91"/>
<name>A0A550CD91_9AGAR</name>
<evidence type="ECO:0000256" key="4">
    <source>
        <dbReference type="ARBA" id="ARBA00022927"/>
    </source>
</evidence>
<comment type="caution">
    <text evidence="8">The sequence shown here is derived from an EMBL/GenBank/DDBJ whole genome shotgun (WGS) entry which is preliminary data.</text>
</comment>
<evidence type="ECO:0000256" key="3">
    <source>
        <dbReference type="ARBA" id="ARBA00022787"/>
    </source>
</evidence>
<protein>
    <recommendedName>
        <fullName evidence="7">Mitochondrial outer membrane transport complex Sam37/metaxin N-terminal domain-containing protein</fullName>
    </recommendedName>
</protein>
<dbReference type="PANTHER" id="PTHR12289:SF41">
    <property type="entry name" value="FAILED AXON CONNECTIONS-RELATED"/>
    <property type="match status" value="1"/>
</dbReference>
<evidence type="ECO:0000256" key="6">
    <source>
        <dbReference type="ARBA" id="ARBA00023136"/>
    </source>
</evidence>
<dbReference type="GO" id="GO:0001401">
    <property type="term" value="C:SAM complex"/>
    <property type="evidence" value="ECO:0007669"/>
    <property type="project" value="InterPro"/>
</dbReference>
<keyword evidence="6" id="KW-0472">Membrane</keyword>